<sequence length="94" mass="11078">MKNPEHLFPISLFSTTTKPNKNGDVGYQITPKKYRWTLQRTQQRQPISLPPFLTLFTVPLTNPPPRTSYSTIFHARFRDEKFQMQPLERVPDAF</sequence>
<gene>
    <name evidence="1" type="ORF">C1H46_008501</name>
</gene>
<keyword evidence="2" id="KW-1185">Reference proteome</keyword>
<name>A0A540N432_MALBA</name>
<proteinExistence type="predicted"/>
<dbReference type="Proteomes" id="UP000315295">
    <property type="component" value="Unassembled WGS sequence"/>
</dbReference>
<reference evidence="1 2" key="1">
    <citation type="journal article" date="2019" name="G3 (Bethesda)">
        <title>Sequencing of a Wild Apple (Malus baccata) Genome Unravels the Differences Between Cultivated and Wild Apple Species Regarding Disease Resistance and Cold Tolerance.</title>
        <authorList>
            <person name="Chen X."/>
        </authorList>
    </citation>
    <scope>NUCLEOTIDE SEQUENCE [LARGE SCALE GENOMIC DNA]</scope>
    <source>
        <strain evidence="2">cv. Shandingzi</strain>
        <tissue evidence="1">Leaves</tissue>
    </source>
</reference>
<dbReference type="EMBL" id="VIEB01000114">
    <property type="protein sequence ID" value="TQE05818.1"/>
    <property type="molecule type" value="Genomic_DNA"/>
</dbReference>
<evidence type="ECO:0000313" key="1">
    <source>
        <dbReference type="EMBL" id="TQE05818.1"/>
    </source>
</evidence>
<dbReference type="AlphaFoldDB" id="A0A540N432"/>
<protein>
    <submittedName>
        <fullName evidence="1">Uncharacterized protein</fullName>
    </submittedName>
</protein>
<organism evidence="1 2">
    <name type="scientific">Malus baccata</name>
    <name type="common">Siberian crab apple</name>
    <name type="synonym">Pyrus baccata</name>
    <dbReference type="NCBI Taxonomy" id="106549"/>
    <lineage>
        <taxon>Eukaryota</taxon>
        <taxon>Viridiplantae</taxon>
        <taxon>Streptophyta</taxon>
        <taxon>Embryophyta</taxon>
        <taxon>Tracheophyta</taxon>
        <taxon>Spermatophyta</taxon>
        <taxon>Magnoliopsida</taxon>
        <taxon>eudicotyledons</taxon>
        <taxon>Gunneridae</taxon>
        <taxon>Pentapetalae</taxon>
        <taxon>rosids</taxon>
        <taxon>fabids</taxon>
        <taxon>Rosales</taxon>
        <taxon>Rosaceae</taxon>
        <taxon>Amygdaloideae</taxon>
        <taxon>Maleae</taxon>
        <taxon>Malus</taxon>
    </lineage>
</organism>
<accession>A0A540N432</accession>
<evidence type="ECO:0000313" key="2">
    <source>
        <dbReference type="Proteomes" id="UP000315295"/>
    </source>
</evidence>
<comment type="caution">
    <text evidence="1">The sequence shown here is derived from an EMBL/GenBank/DDBJ whole genome shotgun (WGS) entry which is preliminary data.</text>
</comment>